<dbReference type="AlphaFoldDB" id="A0A4D6HKD6"/>
<dbReference type="InterPro" id="IPR019533">
    <property type="entry name" value="Peptidase_S26"/>
</dbReference>
<keyword evidence="4 6" id="KW-0472">Membrane</keyword>
<dbReference type="GO" id="GO:0006465">
    <property type="term" value="P:signal peptide processing"/>
    <property type="evidence" value="ECO:0007669"/>
    <property type="project" value="InterPro"/>
</dbReference>
<proteinExistence type="predicted"/>
<evidence type="ECO:0000256" key="5">
    <source>
        <dbReference type="SAM" id="MobiDB-lite"/>
    </source>
</evidence>
<feature type="compositionally biased region" description="Basic and acidic residues" evidence="5">
    <location>
        <begin position="20"/>
        <end position="45"/>
    </location>
</feature>
<name>A0A4D6HKD6_9EURY</name>
<dbReference type="PANTHER" id="PTHR10806:SF6">
    <property type="entry name" value="SIGNAL PEPTIDASE COMPLEX CATALYTIC SUBUNIT SEC11"/>
    <property type="match status" value="1"/>
</dbReference>
<feature type="transmembrane region" description="Helical" evidence="6">
    <location>
        <begin position="91"/>
        <end position="112"/>
    </location>
</feature>
<evidence type="ECO:0000313" key="7">
    <source>
        <dbReference type="EMBL" id="QCC54230.1"/>
    </source>
</evidence>
<protein>
    <submittedName>
        <fullName evidence="7">S26 family signal peptidase</fullName>
    </submittedName>
</protein>
<evidence type="ECO:0000256" key="1">
    <source>
        <dbReference type="ARBA" id="ARBA00004370"/>
    </source>
</evidence>
<evidence type="ECO:0000256" key="2">
    <source>
        <dbReference type="ARBA" id="ARBA00022692"/>
    </source>
</evidence>
<feature type="region of interest" description="Disordered" evidence="5">
    <location>
        <begin position="1"/>
        <end position="67"/>
    </location>
</feature>
<keyword evidence="3 6" id="KW-1133">Transmembrane helix</keyword>
<sequence length="328" mass="34513">MSGPSPGGPPDDSGDSTDDSGGRSTDDRTRQNDRDRDRQDRRDTDDWTPPEASSESPEKAAGTDSVTIEDDGVVRWLLKSENESVVLARDVASSVAIVAVIGLLLFGLSGVWPPLVAVESGSMEPNMHRGDLIFVVDDDRYVGDNPVEGTGVVPLEHGEASGHEKFGEAGDVIVFRPNGDDRQTPVIHRAHFWVEEGENWVDTKANEDIIGDATCADIQTCPANHDGFITKGDANSGYDQHQGGAQTDVVRSEWVTGKAMFRVPWLGHVRLTFDAILGGMLAPTPVIGSASATAIGSSATAAQASVAGVTGVAGATASVAVAIGRRRS</sequence>
<organism evidence="7 8">
    <name type="scientific">Natronorubrum bangense</name>
    <dbReference type="NCBI Taxonomy" id="61858"/>
    <lineage>
        <taxon>Archaea</taxon>
        <taxon>Methanobacteriati</taxon>
        <taxon>Methanobacteriota</taxon>
        <taxon>Stenosarchaea group</taxon>
        <taxon>Halobacteria</taxon>
        <taxon>Halobacteriales</taxon>
        <taxon>Natrialbaceae</taxon>
        <taxon>Natronorubrum</taxon>
    </lineage>
</organism>
<evidence type="ECO:0000256" key="6">
    <source>
        <dbReference type="SAM" id="Phobius"/>
    </source>
</evidence>
<dbReference type="InterPro" id="IPR001733">
    <property type="entry name" value="Peptidase_S26B"/>
</dbReference>
<accession>A0A4D6HKD6</accession>
<dbReference type="GO" id="GO:0016020">
    <property type="term" value="C:membrane"/>
    <property type="evidence" value="ECO:0007669"/>
    <property type="project" value="UniProtKB-SubCell"/>
</dbReference>
<evidence type="ECO:0000313" key="8">
    <source>
        <dbReference type="Proteomes" id="UP000296822"/>
    </source>
</evidence>
<dbReference type="EMBL" id="CP031305">
    <property type="protein sequence ID" value="QCC54230.1"/>
    <property type="molecule type" value="Genomic_DNA"/>
</dbReference>
<dbReference type="GO" id="GO:0004252">
    <property type="term" value="F:serine-type endopeptidase activity"/>
    <property type="evidence" value="ECO:0007669"/>
    <property type="project" value="InterPro"/>
</dbReference>
<dbReference type="GeneID" id="39850963"/>
<dbReference type="SUPFAM" id="SSF51306">
    <property type="entry name" value="LexA/Signal peptidase"/>
    <property type="match status" value="1"/>
</dbReference>
<evidence type="ECO:0000256" key="3">
    <source>
        <dbReference type="ARBA" id="ARBA00022989"/>
    </source>
</evidence>
<dbReference type="KEGG" id="nbg:DV706_06850"/>
<gene>
    <name evidence="7" type="ORF">DV706_06850</name>
</gene>
<evidence type="ECO:0000256" key="4">
    <source>
        <dbReference type="ARBA" id="ARBA00023136"/>
    </source>
</evidence>
<dbReference type="CDD" id="cd06530">
    <property type="entry name" value="S26_SPase_I"/>
    <property type="match status" value="1"/>
</dbReference>
<dbReference type="InterPro" id="IPR036286">
    <property type="entry name" value="LexA/Signal_pep-like_sf"/>
</dbReference>
<keyword evidence="2 6" id="KW-0812">Transmembrane</keyword>
<dbReference type="Proteomes" id="UP000296822">
    <property type="component" value="Chromosome"/>
</dbReference>
<dbReference type="RefSeq" id="WP_136350831.1">
    <property type="nucleotide sequence ID" value="NZ_CP031305.1"/>
</dbReference>
<dbReference type="PANTHER" id="PTHR10806">
    <property type="entry name" value="SIGNAL PEPTIDASE COMPLEX CATALYTIC SUBUNIT SEC11"/>
    <property type="match status" value="1"/>
</dbReference>
<comment type="subcellular location">
    <subcellularLocation>
        <location evidence="1">Membrane</location>
    </subcellularLocation>
</comment>
<reference evidence="7 8" key="1">
    <citation type="journal article" date="2019" name="Nat. Commun.">
        <title>A new type of DNA phosphorothioation-based antiviral system in archaea.</title>
        <authorList>
            <person name="Xiong L."/>
            <person name="Liu S."/>
            <person name="Chen S."/>
            <person name="Xiao Y."/>
            <person name="Zhu B."/>
            <person name="Gao Y."/>
            <person name="Zhang Y."/>
            <person name="Chen B."/>
            <person name="Luo J."/>
            <person name="Deng Z."/>
            <person name="Chen X."/>
            <person name="Wang L."/>
            <person name="Chen S."/>
        </authorList>
    </citation>
    <scope>NUCLEOTIDE SEQUENCE [LARGE SCALE GENOMIC DNA]</scope>
    <source>
        <strain evidence="7 8">JCM 10635</strain>
    </source>
</reference>